<evidence type="ECO:0000256" key="1">
    <source>
        <dbReference type="SAM" id="MobiDB-lite"/>
    </source>
</evidence>
<evidence type="ECO:0000313" key="2">
    <source>
        <dbReference type="EMBL" id="QGJ90044.1"/>
    </source>
</evidence>
<name>A0A649VCV7_9CAUD</name>
<accession>A0A649VCV7</accession>
<sequence>MGKVRSKAQWRWMFANKKSFARRWAHASKGKAYKRLPKKVRKTKKSAGRRVKR</sequence>
<keyword evidence="3" id="KW-1185">Reference proteome</keyword>
<reference evidence="2 3" key="1">
    <citation type="submission" date="2019-10" db="EMBL/GenBank/DDBJ databases">
        <authorList>
            <person name="Garlena R.A."/>
            <person name="Russell D.A."/>
            <person name="Pope W.H."/>
            <person name="Jacobs-Sera D."/>
            <person name="Hatfull G.F."/>
        </authorList>
    </citation>
    <scope>NUCLEOTIDE SEQUENCE [LARGE SCALE GENOMIC DNA]</scope>
</reference>
<dbReference type="GeneID" id="55624442"/>
<proteinExistence type="predicted"/>
<feature type="region of interest" description="Disordered" evidence="1">
    <location>
        <begin position="27"/>
        <end position="53"/>
    </location>
</feature>
<evidence type="ECO:0000313" key="3">
    <source>
        <dbReference type="Proteomes" id="UP000423609"/>
    </source>
</evidence>
<gene>
    <name evidence="2" type="primary">3</name>
    <name evidence="2" type="ORF">PBI_INDLULAMITHI_3</name>
</gene>
<dbReference type="KEGG" id="vg:55624442"/>
<protein>
    <submittedName>
        <fullName evidence="2">Uncharacterized protein</fullName>
    </submittedName>
</protein>
<dbReference type="Proteomes" id="UP000423609">
    <property type="component" value="Segment"/>
</dbReference>
<dbReference type="RefSeq" id="YP_009853755.1">
    <property type="nucleotide sequence ID" value="NC_048824.1"/>
</dbReference>
<dbReference type="EMBL" id="MN585993">
    <property type="protein sequence ID" value="QGJ90044.1"/>
    <property type="molecule type" value="Genomic_DNA"/>
</dbReference>
<organism evidence="2 3">
    <name type="scientific">Mycobacterium phage Indlulamithi</name>
    <dbReference type="NCBI Taxonomy" id="2656582"/>
    <lineage>
        <taxon>Viruses</taxon>
        <taxon>Duplodnaviria</taxon>
        <taxon>Heunggongvirae</taxon>
        <taxon>Uroviricota</taxon>
        <taxon>Caudoviricetes</taxon>
        <taxon>Indlulamithivirus</taxon>
        <taxon>Indlulamithivirus indlulamithi</taxon>
    </lineage>
</organism>